<evidence type="ECO:0000256" key="1">
    <source>
        <dbReference type="SAM" id="MobiDB-lite"/>
    </source>
</evidence>
<feature type="transmembrane region" description="Helical" evidence="2">
    <location>
        <begin position="57"/>
        <end position="90"/>
    </location>
</feature>
<comment type="caution">
    <text evidence="3">The sequence shown here is derived from an EMBL/GenBank/DDBJ whole genome shotgun (WGS) entry which is preliminary data.</text>
</comment>
<dbReference type="EMBL" id="ANOG01001043">
    <property type="protein sequence ID" value="EMI15762.1"/>
    <property type="molecule type" value="Genomic_DNA"/>
</dbReference>
<protein>
    <submittedName>
        <fullName evidence="3">Uncharacterized protein</fullName>
    </submittedName>
</protein>
<keyword evidence="2" id="KW-1133">Transmembrane helix</keyword>
<sequence>MDDNPNSAASHSSVASERRRIDRPAIRNASDHVASVTQATAPFFGEKFSDQSLLLGLVGVIAVTLVCGTLFVASSLFVPIVIATLAYLSLRPIAAR</sequence>
<gene>
    <name evidence="3" type="ORF">RMSM_07333</name>
</gene>
<proteinExistence type="predicted"/>
<evidence type="ECO:0000256" key="2">
    <source>
        <dbReference type="SAM" id="Phobius"/>
    </source>
</evidence>
<dbReference type="Proteomes" id="UP000011991">
    <property type="component" value="Unassembled WGS sequence"/>
</dbReference>
<keyword evidence="2" id="KW-0812">Transmembrane</keyword>
<feature type="non-terminal residue" evidence="3">
    <location>
        <position position="96"/>
    </location>
</feature>
<evidence type="ECO:0000313" key="4">
    <source>
        <dbReference type="Proteomes" id="UP000011991"/>
    </source>
</evidence>
<reference evidence="3 4" key="1">
    <citation type="journal article" date="2013" name="Mar. Genomics">
        <title>Expression of sulfatases in Rhodopirellula baltica and the diversity of sulfatases in the genus Rhodopirellula.</title>
        <authorList>
            <person name="Wegner C.E."/>
            <person name="Richter-Heitmann T."/>
            <person name="Klindworth A."/>
            <person name="Klockow C."/>
            <person name="Richter M."/>
            <person name="Achstetter T."/>
            <person name="Glockner F.O."/>
            <person name="Harder J."/>
        </authorList>
    </citation>
    <scope>NUCLEOTIDE SEQUENCE [LARGE SCALE GENOMIC DNA]</scope>
    <source>
        <strain evidence="3 4">SM1</strain>
    </source>
</reference>
<keyword evidence="4" id="KW-1185">Reference proteome</keyword>
<keyword evidence="2" id="KW-0472">Membrane</keyword>
<dbReference type="AlphaFoldDB" id="M5RK67"/>
<feature type="region of interest" description="Disordered" evidence="1">
    <location>
        <begin position="1"/>
        <end position="21"/>
    </location>
</feature>
<evidence type="ECO:0000313" key="3">
    <source>
        <dbReference type="EMBL" id="EMI15762.1"/>
    </source>
</evidence>
<organism evidence="3 4">
    <name type="scientific">Rhodopirellula maiorica SM1</name>
    <dbReference type="NCBI Taxonomy" id="1265738"/>
    <lineage>
        <taxon>Bacteria</taxon>
        <taxon>Pseudomonadati</taxon>
        <taxon>Planctomycetota</taxon>
        <taxon>Planctomycetia</taxon>
        <taxon>Pirellulales</taxon>
        <taxon>Pirellulaceae</taxon>
        <taxon>Novipirellula</taxon>
    </lineage>
</organism>
<name>M5RK67_9BACT</name>
<accession>M5RK67</accession>
<feature type="compositionally biased region" description="Polar residues" evidence="1">
    <location>
        <begin position="1"/>
        <end position="15"/>
    </location>
</feature>